<organism evidence="1 2">
    <name type="scientific">Effrenium voratum</name>
    <dbReference type="NCBI Taxonomy" id="2562239"/>
    <lineage>
        <taxon>Eukaryota</taxon>
        <taxon>Sar</taxon>
        <taxon>Alveolata</taxon>
        <taxon>Dinophyceae</taxon>
        <taxon>Suessiales</taxon>
        <taxon>Symbiodiniaceae</taxon>
        <taxon>Effrenium</taxon>
    </lineage>
</organism>
<reference evidence="1" key="1">
    <citation type="submission" date="2023-08" db="EMBL/GenBank/DDBJ databases">
        <authorList>
            <person name="Chen Y."/>
            <person name="Shah S."/>
            <person name="Dougan E. K."/>
            <person name="Thang M."/>
            <person name="Chan C."/>
        </authorList>
    </citation>
    <scope>NUCLEOTIDE SEQUENCE</scope>
</reference>
<dbReference type="AlphaFoldDB" id="A0AA36HME9"/>
<comment type="caution">
    <text evidence="1">The sequence shown here is derived from an EMBL/GenBank/DDBJ whole genome shotgun (WGS) entry which is preliminary data.</text>
</comment>
<evidence type="ECO:0000313" key="1">
    <source>
        <dbReference type="EMBL" id="CAJ1371772.1"/>
    </source>
</evidence>
<dbReference type="Proteomes" id="UP001178507">
    <property type="component" value="Unassembled WGS sequence"/>
</dbReference>
<dbReference type="EMBL" id="CAUJNA010000096">
    <property type="protein sequence ID" value="CAJ1371772.1"/>
    <property type="molecule type" value="Genomic_DNA"/>
</dbReference>
<evidence type="ECO:0000313" key="2">
    <source>
        <dbReference type="Proteomes" id="UP001178507"/>
    </source>
</evidence>
<gene>
    <name evidence="1" type="ORF">EVOR1521_LOCUS2012</name>
</gene>
<proteinExistence type="predicted"/>
<accession>A0AA36HME9</accession>
<protein>
    <submittedName>
        <fullName evidence="1">Uncharacterized protein</fullName>
    </submittedName>
</protein>
<sequence length="104" mass="11659">MESAERAFEAMSAQGGTGDVYIAHVLEKAEREQEVIFLGAFKSRRDAARALVDRAKHEFAQAMQRAYEDNSYQEPTFLLEGDNFSLLVEDAMLQQFKVTGVPLA</sequence>
<name>A0AA36HME9_9DINO</name>
<keyword evidence="2" id="KW-1185">Reference proteome</keyword>